<reference evidence="3" key="1">
    <citation type="submission" date="2019-08" db="EMBL/GenBank/DDBJ databases">
        <authorList>
            <person name="Kucharzyk K."/>
            <person name="Murdoch R.W."/>
            <person name="Higgins S."/>
            <person name="Loffler F."/>
        </authorList>
    </citation>
    <scope>NUCLEOTIDE SEQUENCE</scope>
</reference>
<keyword evidence="2" id="KW-1133">Transmembrane helix</keyword>
<evidence type="ECO:0000256" key="2">
    <source>
        <dbReference type="SAM" id="Phobius"/>
    </source>
</evidence>
<dbReference type="EMBL" id="VSSQ01020936">
    <property type="protein sequence ID" value="MPM66187.1"/>
    <property type="molecule type" value="Genomic_DNA"/>
</dbReference>
<gene>
    <name evidence="3" type="ORF">SDC9_113094</name>
</gene>
<sequence>MDIWLIRVNALHLEVQNRHPQRIRRRDIPGRLVHRLAHKPFEHTIVEVDHLASRPGSLRAPRRFGHDGLHIRRGIRHNGRSRGAGRDPKHKNSRRQAAEQTFHRLFSSDIHHNCAYAALHCAQAYYIMMAAQERRAGANVTGSSRLKQRSPDCARPDNAPSLMDPTAGLREVFTPMPDDFGYFGKGFSGYSQYMQAFKRNNSGGGAPSGRGAGCLSTLALLALGAGLLFLIF</sequence>
<dbReference type="AlphaFoldDB" id="A0A645BLS5"/>
<protein>
    <submittedName>
        <fullName evidence="3">Uncharacterized protein</fullName>
    </submittedName>
</protein>
<keyword evidence="2" id="KW-0812">Transmembrane</keyword>
<accession>A0A645BLS5</accession>
<feature type="region of interest" description="Disordered" evidence="1">
    <location>
        <begin position="70"/>
        <end position="98"/>
    </location>
</feature>
<evidence type="ECO:0000313" key="3">
    <source>
        <dbReference type="EMBL" id="MPM66187.1"/>
    </source>
</evidence>
<proteinExistence type="predicted"/>
<organism evidence="3">
    <name type="scientific">bioreactor metagenome</name>
    <dbReference type="NCBI Taxonomy" id="1076179"/>
    <lineage>
        <taxon>unclassified sequences</taxon>
        <taxon>metagenomes</taxon>
        <taxon>ecological metagenomes</taxon>
    </lineage>
</organism>
<comment type="caution">
    <text evidence="3">The sequence shown here is derived from an EMBL/GenBank/DDBJ whole genome shotgun (WGS) entry which is preliminary data.</text>
</comment>
<feature type="compositionally biased region" description="Basic residues" evidence="1">
    <location>
        <begin position="71"/>
        <end position="80"/>
    </location>
</feature>
<keyword evidence="2" id="KW-0472">Membrane</keyword>
<feature type="transmembrane region" description="Helical" evidence="2">
    <location>
        <begin position="212"/>
        <end position="231"/>
    </location>
</feature>
<name>A0A645BLS5_9ZZZZ</name>
<feature type="region of interest" description="Disordered" evidence="1">
    <location>
        <begin position="140"/>
        <end position="165"/>
    </location>
</feature>
<evidence type="ECO:0000256" key="1">
    <source>
        <dbReference type="SAM" id="MobiDB-lite"/>
    </source>
</evidence>